<dbReference type="InterPro" id="IPR013422">
    <property type="entry name" value="CRISPR-assoc_prot_Cas5_N"/>
</dbReference>
<sequence>MPDGHAERTLVLRLAGPLQSWGLTGQFIERDTASHPTKSGVIGMLAAALGRARGEDISDLTALRFGVRVDRPGVLLRDYHTISHHDGTPMRSADGKLTAANTTKITHRYYLSDAVFLVGLNGSDPAQLDELSAALRRPVYAPFLGRKSCVPAGRIDLGVHDGGLVDVLSGFAWHGGIPGGHQRPGDKLHLIVEDTGGADLITDVPTNFDPKRRGFQSRRINHLRVALADPTTGEQPDFHDLFSLIGW</sequence>
<dbReference type="NCBIfam" id="TIGR01868">
    <property type="entry name" value="casD_Cas5e"/>
    <property type="match status" value="1"/>
</dbReference>
<keyword evidence="1" id="KW-0051">Antiviral defense</keyword>
<dbReference type="InterPro" id="IPR021124">
    <property type="entry name" value="CRISPR-assoc_prot_Cas5"/>
</dbReference>
<dbReference type="Proteomes" id="UP001183176">
    <property type="component" value="Unassembled WGS sequence"/>
</dbReference>
<dbReference type="NCBIfam" id="TIGR02593">
    <property type="entry name" value="CRISPR_cas5"/>
    <property type="match status" value="1"/>
</dbReference>
<dbReference type="InterPro" id="IPR010147">
    <property type="entry name" value="CRISPR-assoc_prot_CasD"/>
</dbReference>
<keyword evidence="3" id="KW-1185">Reference proteome</keyword>
<organism evidence="2 3">
    <name type="scientific">Jatrophihabitans lederbergiae</name>
    <dbReference type="NCBI Taxonomy" id="3075547"/>
    <lineage>
        <taxon>Bacteria</taxon>
        <taxon>Bacillati</taxon>
        <taxon>Actinomycetota</taxon>
        <taxon>Actinomycetes</taxon>
        <taxon>Jatrophihabitantales</taxon>
        <taxon>Jatrophihabitantaceae</taxon>
        <taxon>Jatrophihabitans</taxon>
    </lineage>
</organism>
<comment type="caution">
    <text evidence="2">The sequence shown here is derived from an EMBL/GenBank/DDBJ whole genome shotgun (WGS) entry which is preliminary data.</text>
</comment>
<dbReference type="Pfam" id="PF09704">
    <property type="entry name" value="Cas_Cas5d"/>
    <property type="match status" value="1"/>
</dbReference>
<dbReference type="EMBL" id="JAVREH010000052">
    <property type="protein sequence ID" value="MDT0263791.1"/>
    <property type="molecule type" value="Genomic_DNA"/>
</dbReference>
<evidence type="ECO:0000313" key="2">
    <source>
        <dbReference type="EMBL" id="MDT0263791.1"/>
    </source>
</evidence>
<evidence type="ECO:0000256" key="1">
    <source>
        <dbReference type="ARBA" id="ARBA00023118"/>
    </source>
</evidence>
<protein>
    <submittedName>
        <fullName evidence="2">Type I-E CRISPR-associated protein Cas5/CasD</fullName>
    </submittedName>
</protein>
<accession>A0ABU2JFL1</accession>
<dbReference type="RefSeq" id="WP_311424935.1">
    <property type="nucleotide sequence ID" value="NZ_JAVREH010000052.1"/>
</dbReference>
<dbReference type="CDD" id="cd09756">
    <property type="entry name" value="Cas5_I-E"/>
    <property type="match status" value="1"/>
</dbReference>
<name>A0ABU2JFL1_9ACTN</name>
<proteinExistence type="predicted"/>
<gene>
    <name evidence="2" type="primary">cas5e</name>
    <name evidence="2" type="ORF">RM423_20670</name>
</gene>
<evidence type="ECO:0000313" key="3">
    <source>
        <dbReference type="Proteomes" id="UP001183176"/>
    </source>
</evidence>
<dbReference type="Gene3D" id="3.30.70.2660">
    <property type="match status" value="1"/>
</dbReference>
<reference evidence="3" key="1">
    <citation type="submission" date="2023-07" db="EMBL/GenBank/DDBJ databases">
        <title>30 novel species of actinomycetes from the DSMZ collection.</title>
        <authorList>
            <person name="Nouioui I."/>
        </authorList>
    </citation>
    <scope>NUCLEOTIDE SEQUENCE [LARGE SCALE GENOMIC DNA]</scope>
    <source>
        <strain evidence="3">DSM 44399</strain>
    </source>
</reference>